<evidence type="ECO:0000313" key="1">
    <source>
        <dbReference type="EMBL" id="AKB67214.1"/>
    </source>
</evidence>
<dbReference type="NCBIfam" id="TIGR02682">
    <property type="entry name" value="cas_csx11"/>
    <property type="match status" value="2"/>
</dbReference>
<dbReference type="HOGENOM" id="CLU_007515_0_0_2"/>
<dbReference type="EMBL" id="CP009513">
    <property type="protein sequence ID" value="AKB67214.1"/>
    <property type="molecule type" value="Genomic_DNA"/>
</dbReference>
<protein>
    <submittedName>
        <fullName evidence="1">CRISPR-associated protein Csx11</fullName>
    </submittedName>
</protein>
<dbReference type="GeneID" id="24876841"/>
<dbReference type="InterPro" id="IPR043128">
    <property type="entry name" value="Rev_trsase/Diguanyl_cyclase"/>
</dbReference>
<reference evidence="1 2" key="1">
    <citation type="submission" date="2014-07" db="EMBL/GenBank/DDBJ databases">
        <title>Methanogenic archaea and the global carbon cycle.</title>
        <authorList>
            <person name="Henriksen J.R."/>
            <person name="Luke J."/>
            <person name="Reinhart S."/>
            <person name="Benedict M.N."/>
            <person name="Youngblut N.D."/>
            <person name="Metcalf M.E."/>
            <person name="Whitaker R.J."/>
            <person name="Metcalf W.W."/>
        </authorList>
    </citation>
    <scope>NUCLEOTIDE SEQUENCE [LARGE SCALE GENOMIC DNA]</scope>
    <source>
        <strain evidence="1 2">LYC</strain>
    </source>
</reference>
<dbReference type="Proteomes" id="UP000033063">
    <property type="component" value="Chromosome"/>
</dbReference>
<sequence>MSKDLNILAENRDALLLAEVAAWLHDMGKCRDEHIDNVSQCPSSKNEKYDYKRDYVNSLNIDTNFLNEQISFEYEKIVTIKELIEKGKPRSSNKPNEKWLIRALGRCHASAHIEKEEAPKEYKQKNDNTWISTPFGYEYEKIKKLNSRLENIPFDKVKKREIIIKSIKDTFVHALGETRRPINEITLDDWSGIVAALYKSSLAGLLLGHKIDNPNFLKWRFLSVRLNSEKIWGESSSIPILLARKEWMETGLDNLKHLLEKTYPLGNEVYRDENGSVFVVPYIEESEFNKALKDLIIETMPYDGEIQVHPTIQDESWWGQYYDRKSPEENKVPRISSIISGDIPSISANPNNVEKWWEGKRCSICTVSHLRPADSRSSNRNISDYWLKKVTGRAKEWKRQQESTIWIDEVADSNGKICLLVGKLEISCWLKKDGYIETLLVKLPERDSPEIKKTPSFARISRVWRTTKKFWEEVKTNDLDKYRIDKRIKVFVEFKPEESNKIQINNSYEAVSEDDIRFTIFYAGNNEYIIIENLELIAKKIKSKYKNSDKKAHELIKEYLRGQNLKIYDPDGKKRDKPLGSLQVSDIIFEDANYVPVIPILAEPSIFMAIVPADKALDIGRMIKKKYEEEMGKVRNRLPLTLGMVFAKSHTPISSLMDAGRRMLKNTSTVQKWKVRSVNDEEPCASGYMFRTLEFENGTKWKVPVTMRDGQTKDIWYPYFYFGDNEDSKPESREKSFKGPDGWLVHASEIEKGDVLRILPSTFDFEFLDSSSRRFEVYYDDEGKRWDKTKSSRPYLLEELDEFDKIWSIVGPKKLNRSQLKKIMYLLETKREEWPVEDKENVQVFRNYASDVLRNANWKQAKPENEDFDKIVNAAVTEKLKDVIELYMDILKISENEQEDNGGI</sequence>
<dbReference type="AlphaFoldDB" id="A0A0E3RKY7"/>
<dbReference type="Gene3D" id="3.30.70.270">
    <property type="match status" value="1"/>
</dbReference>
<gene>
    <name evidence="1" type="ORF">MSMAL_0671</name>
</gene>
<dbReference type="PATRIC" id="fig|1434114.4.peg.826"/>
<evidence type="ECO:0000313" key="2">
    <source>
        <dbReference type="Proteomes" id="UP000033063"/>
    </source>
</evidence>
<organism evidence="1 2">
    <name type="scientific">Methanosarcina mazei LYC</name>
    <dbReference type="NCBI Taxonomy" id="1434114"/>
    <lineage>
        <taxon>Archaea</taxon>
        <taxon>Methanobacteriati</taxon>
        <taxon>Methanobacteriota</taxon>
        <taxon>Stenosarchaea group</taxon>
        <taxon>Methanomicrobia</taxon>
        <taxon>Methanosarcinales</taxon>
        <taxon>Methanosarcinaceae</taxon>
        <taxon>Methanosarcina</taxon>
    </lineage>
</organism>
<accession>A0A0E3RKY7</accession>
<dbReference type="RefSeq" id="WP_048039807.1">
    <property type="nucleotide sequence ID" value="NZ_CP009513.1"/>
</dbReference>
<proteinExistence type="predicted"/>
<name>A0A0E3RKY7_METMZ</name>
<dbReference type="InterPro" id="IPR014055">
    <property type="entry name" value="CRISPR-assoc_prot_Csx11"/>
</dbReference>